<dbReference type="EMBL" id="LR797161">
    <property type="protein sequence ID" value="CAB4191238.1"/>
    <property type="molecule type" value="Genomic_DNA"/>
</dbReference>
<reference evidence="2" key="1">
    <citation type="submission" date="2020-05" db="EMBL/GenBank/DDBJ databases">
        <authorList>
            <person name="Chiriac C."/>
            <person name="Salcher M."/>
            <person name="Ghai R."/>
            <person name="Kavagutti S V."/>
        </authorList>
    </citation>
    <scope>NUCLEOTIDE SEQUENCE</scope>
</reference>
<sequence length="163" mass="18646">MKIKLSREQELTCLVAAIEDYIREGYEPDHESRHQRDLTFFEFISQTASAFCAEMAVAQATGVAYKPGNNRGKHRPDVEPNIEVKHSENSASGLWIQQSDRPDWIGVLVTGKPPVMRLVGWIPIAMAKRPRYFNAKQNNWNVTQPNLQPMENYKRSQYGEVAI</sequence>
<gene>
    <name evidence="2" type="ORF">UFOVP1220_15</name>
    <name evidence="1" type="ORF">UFOVP490_14</name>
</gene>
<evidence type="ECO:0000313" key="1">
    <source>
        <dbReference type="EMBL" id="CAB4145550.1"/>
    </source>
</evidence>
<name>A0A6J5RBY1_9CAUD</name>
<dbReference type="EMBL" id="LR796448">
    <property type="protein sequence ID" value="CAB4145550.1"/>
    <property type="molecule type" value="Genomic_DNA"/>
</dbReference>
<evidence type="ECO:0000313" key="2">
    <source>
        <dbReference type="EMBL" id="CAB4191238.1"/>
    </source>
</evidence>
<accession>A0A6J5RBY1</accession>
<organism evidence="2">
    <name type="scientific">uncultured Caudovirales phage</name>
    <dbReference type="NCBI Taxonomy" id="2100421"/>
    <lineage>
        <taxon>Viruses</taxon>
        <taxon>Duplodnaviria</taxon>
        <taxon>Heunggongvirae</taxon>
        <taxon>Uroviricota</taxon>
        <taxon>Caudoviricetes</taxon>
        <taxon>Peduoviridae</taxon>
        <taxon>Maltschvirus</taxon>
        <taxon>Maltschvirus maltsch</taxon>
    </lineage>
</organism>
<proteinExistence type="predicted"/>
<protein>
    <submittedName>
        <fullName evidence="2">Uncharacterized protein</fullName>
    </submittedName>
</protein>